<dbReference type="EMBL" id="CADEAL010004028">
    <property type="protein sequence ID" value="CAB1449799.1"/>
    <property type="molecule type" value="Genomic_DNA"/>
</dbReference>
<dbReference type="Gene3D" id="3.10.10.10">
    <property type="entry name" value="HIV Type 1 Reverse Transcriptase, subunit A, domain 1"/>
    <property type="match status" value="1"/>
</dbReference>
<comment type="caution">
    <text evidence="1">The sequence shown here is derived from an EMBL/GenBank/DDBJ whole genome shotgun (WGS) entry which is preliminary data.</text>
</comment>
<evidence type="ECO:0000313" key="1">
    <source>
        <dbReference type="EMBL" id="CAB1449799.1"/>
    </source>
</evidence>
<name>A0A9N7VHW3_PLEPL</name>
<dbReference type="AlphaFoldDB" id="A0A9N7VHW3"/>
<dbReference type="SUPFAM" id="SSF56672">
    <property type="entry name" value="DNA/RNA polymerases"/>
    <property type="match status" value="1"/>
</dbReference>
<dbReference type="Proteomes" id="UP001153269">
    <property type="component" value="Unassembled WGS sequence"/>
</dbReference>
<accession>A0A9N7VHW3</accession>
<sequence length="105" mass="11694">MDYANARQIANELFLFSSRVGIPEARRKVIEEAVSKMLELNVIEESKSAWSSPIVLVAKPDNTAIGRFRWQQSQRKKLPSPLREGSGSVICCLPVCPEHLQASNA</sequence>
<proteinExistence type="predicted"/>
<dbReference type="InterPro" id="IPR043502">
    <property type="entry name" value="DNA/RNA_pol_sf"/>
</dbReference>
<protein>
    <submittedName>
        <fullName evidence="1">Uncharacterized protein</fullName>
    </submittedName>
</protein>
<keyword evidence="2" id="KW-1185">Reference proteome</keyword>
<reference evidence="1" key="1">
    <citation type="submission" date="2020-03" db="EMBL/GenBank/DDBJ databases">
        <authorList>
            <person name="Weist P."/>
        </authorList>
    </citation>
    <scope>NUCLEOTIDE SEQUENCE</scope>
</reference>
<evidence type="ECO:0000313" key="2">
    <source>
        <dbReference type="Proteomes" id="UP001153269"/>
    </source>
</evidence>
<gene>
    <name evidence="1" type="ORF">PLEPLA_LOCUS37485</name>
</gene>
<organism evidence="1 2">
    <name type="scientific">Pleuronectes platessa</name>
    <name type="common">European plaice</name>
    <dbReference type="NCBI Taxonomy" id="8262"/>
    <lineage>
        <taxon>Eukaryota</taxon>
        <taxon>Metazoa</taxon>
        <taxon>Chordata</taxon>
        <taxon>Craniata</taxon>
        <taxon>Vertebrata</taxon>
        <taxon>Euteleostomi</taxon>
        <taxon>Actinopterygii</taxon>
        <taxon>Neopterygii</taxon>
        <taxon>Teleostei</taxon>
        <taxon>Neoteleostei</taxon>
        <taxon>Acanthomorphata</taxon>
        <taxon>Carangaria</taxon>
        <taxon>Pleuronectiformes</taxon>
        <taxon>Pleuronectoidei</taxon>
        <taxon>Pleuronectidae</taxon>
        <taxon>Pleuronectes</taxon>
    </lineage>
</organism>